<keyword evidence="2" id="KW-0812">Transmembrane</keyword>
<feature type="transmembrane region" description="Helical" evidence="2">
    <location>
        <begin position="619"/>
        <end position="639"/>
    </location>
</feature>
<name>A0A367ZM61_9BACT</name>
<dbReference type="PANTHER" id="PTHR37813">
    <property type="entry name" value="FELS-2 PROPHAGE PROTEIN"/>
    <property type="match status" value="1"/>
</dbReference>
<gene>
    <name evidence="4" type="ORF">OZSIB_0328</name>
</gene>
<dbReference type="Gene3D" id="1.20.120.20">
    <property type="entry name" value="Apolipoprotein"/>
    <property type="match status" value="1"/>
</dbReference>
<dbReference type="Pfam" id="PF10145">
    <property type="entry name" value="PhageMin_Tail"/>
    <property type="match status" value="1"/>
</dbReference>
<keyword evidence="1" id="KW-1188">Viral release from host cell</keyword>
<dbReference type="EMBL" id="QOQW01000015">
    <property type="protein sequence ID" value="RCK79214.1"/>
    <property type="molecule type" value="Genomic_DNA"/>
</dbReference>
<evidence type="ECO:0000256" key="1">
    <source>
        <dbReference type="ARBA" id="ARBA00022612"/>
    </source>
</evidence>
<comment type="caution">
    <text evidence="4">The sequence shown here is derived from an EMBL/GenBank/DDBJ whole genome shotgun (WGS) entry which is preliminary data.</text>
</comment>
<evidence type="ECO:0000313" key="4">
    <source>
        <dbReference type="EMBL" id="RCK79214.1"/>
    </source>
</evidence>
<dbReference type="PANTHER" id="PTHR37813:SF1">
    <property type="entry name" value="FELS-2 PROPHAGE PROTEIN"/>
    <property type="match status" value="1"/>
</dbReference>
<reference evidence="4 5" key="1">
    <citation type="submission" date="2018-05" db="EMBL/GenBank/DDBJ databases">
        <title>A metagenomic window into the 2 km-deep terrestrial subsurface aquifer revealed taxonomically and functionally diverse microbial community comprising novel uncultured bacterial lineages.</title>
        <authorList>
            <person name="Kadnikov V.V."/>
            <person name="Mardanov A.V."/>
            <person name="Beletsky A.V."/>
            <person name="Banks D."/>
            <person name="Pimenov N.V."/>
            <person name="Frank Y.A."/>
            <person name="Karnachuk O.V."/>
            <person name="Ravin N.V."/>
        </authorList>
    </citation>
    <scope>NUCLEOTIDE SEQUENCE [LARGE SCALE GENOMIC DNA]</scope>
    <source>
        <strain evidence="4">BY5</strain>
    </source>
</reference>
<accession>A0A367ZM61</accession>
<protein>
    <submittedName>
        <fullName evidence="4">Phage tail tape measure protein, TP901 family</fullName>
    </submittedName>
</protein>
<feature type="domain" description="Phage tail tape measure protein" evidence="3">
    <location>
        <begin position="96"/>
        <end position="295"/>
    </location>
</feature>
<feature type="transmembrane region" description="Helical" evidence="2">
    <location>
        <begin position="445"/>
        <end position="466"/>
    </location>
</feature>
<evidence type="ECO:0000313" key="5">
    <source>
        <dbReference type="Proteomes" id="UP000252355"/>
    </source>
</evidence>
<evidence type="ECO:0000256" key="2">
    <source>
        <dbReference type="SAM" id="Phobius"/>
    </source>
</evidence>
<proteinExistence type="predicted"/>
<feature type="transmembrane region" description="Helical" evidence="2">
    <location>
        <begin position="54"/>
        <end position="75"/>
    </location>
</feature>
<dbReference type="InterPro" id="IPR010090">
    <property type="entry name" value="Phage_tape_meas"/>
</dbReference>
<keyword evidence="2" id="KW-1133">Transmembrane helix</keyword>
<evidence type="ECO:0000259" key="3">
    <source>
        <dbReference type="Pfam" id="PF10145"/>
    </source>
</evidence>
<keyword evidence="2" id="KW-0472">Membrane</keyword>
<feature type="transmembrane region" description="Helical" evidence="2">
    <location>
        <begin position="395"/>
        <end position="425"/>
    </location>
</feature>
<sequence length="1301" mass="135976">MNGDLGLGVIVSMKDAFSQNAARVQSSMQSLDATVAASSERMTRNLDRIQKGTMMIGAGLALMAVPVGLIASTAATQKALGEMASLGTKDLRALEDAAESFTNTWAGYSKAEFIGAAYDVKSALSSLSDEAVGTFSAMAALTAKATKASIQEMVGTFTTGYGIFKPIMSGMTDMEWAKAFSGAMAQTVASFKTTGAQMAEAVKNIGAVAAASNIPLQEQLAILGQLQTTMPGSEAGTLYKAFIMKAAEAGEQLGLSFVDSTGRLKGVIPILQEIKSRFPDLTQAAAQVQIKKAFGSDEAVKFLLQMSQGMESLEGNIRTIEQAMKSGTAVTEEMARAMNMDIGSQFQLLRQQVGNLAEILGRTLLPVVTPVIQGISKAVLFFQKLARSMPGLTRVLLTLSIALGAVLVVVGGVIAAAGTIGLMLPAIKAGLAAMGAAIAGVGSTFAAYFLPVVAIIGGVVLAVYLLKRAWETNFAGIRDTILGAWEKVQLVFQGIRALVTSLSGGAGTMSADLAQKLEQAGLMGLVVTVFRIYYRVRQFLTGLWEAFSDAFGKIRAILEPAVRALMQAYDMLYKAIFSVLEIFGLAASSADASSYRSLGETLGTVLGVIAKVGAYLLKFVIYNLAAVITVVAWVVRAVVWLGKTIVTTFIEAGKFIYKFFLPVRLLVEALRMAARVVYAVWQVLTGDLSVLDGLKAVGGAVFDFLATPFCWARDVIVGVWDFIKGLFSAVGSFFASAASALAAAFMNLPLVRTLADVFSAVRGFLSGDMTFFEAGKAILVSVGKGIWSAVTYPFEMLKKALGWLRRLLPFSDAETGPLSDLTASGAAVLKTLAKGMLGVLSLPGKVLGLALQGMLNTVRWVWDGLKSLGGGILSAVTWPFRKGAEAASAVWRTVGTAASSAWNGITTLGRGAADVLAAPFKWMQSAAGTAWNGIASAATGFWGSLGNIGSTAWSLVSTPFSWIAGSAGAAWDKVKTSAGAAWDGIANLLQGGWNRIGSLFQSSWPLLSAPFDWIAGSAISAWSRITGTASTAWDTIKTMAQSAWDWIKAPFEGLASAASSAWEQVKTAASSAFGSLASSVSSLANSAFESGRAFMIAVGDGIKSAVSAPYQAAKSALSFVRNLLPFSDAKEGPLADLTRSGAALIQTLAGGITKAASAPAEAMTRAFGFMTGLTGKIAAPAMLAGTLALTPVMAAEAPTLASSLESTGAAVPMERPAASLPTAQARLLGETKGALGPESGMPSAPPGETLRPVLESLLAKLQQLGERPIEVSVTTLLDGRQVARSVYRDLRERKIKNYETL</sequence>
<feature type="transmembrane region" description="Helical" evidence="2">
    <location>
        <begin position="725"/>
        <end position="746"/>
    </location>
</feature>
<dbReference type="Proteomes" id="UP000252355">
    <property type="component" value="Unassembled WGS sequence"/>
</dbReference>
<dbReference type="NCBIfam" id="TIGR01760">
    <property type="entry name" value="tape_meas_TP901"/>
    <property type="match status" value="1"/>
</dbReference>
<organism evidence="4 5">
    <name type="scientific">Candidatus Ozemobacter sibiricus</name>
    <dbReference type="NCBI Taxonomy" id="2268124"/>
    <lineage>
        <taxon>Bacteria</taxon>
        <taxon>Candidatus Ozemobacteria</taxon>
        <taxon>Candidatus Ozemobacterales</taxon>
        <taxon>Candidatus Ozemobacteraceae</taxon>
        <taxon>Candidatus Ozemobacter</taxon>
    </lineage>
</organism>